<evidence type="ECO:0000256" key="2">
    <source>
        <dbReference type="ARBA" id="ARBA00022540"/>
    </source>
</evidence>
<feature type="compositionally biased region" description="Basic and acidic residues" evidence="6">
    <location>
        <begin position="411"/>
        <end position="426"/>
    </location>
</feature>
<dbReference type="PANTHER" id="PTHR43381">
    <property type="entry name" value="TRANSLATION INITIATION FACTOR IF-2-RELATED"/>
    <property type="match status" value="1"/>
</dbReference>
<dbReference type="CDD" id="cd01887">
    <property type="entry name" value="IF2_eIF5B"/>
    <property type="match status" value="1"/>
</dbReference>
<feature type="region of interest" description="Disordered" evidence="6">
    <location>
        <begin position="395"/>
        <end position="440"/>
    </location>
</feature>
<keyword evidence="3" id="KW-0547">Nucleotide-binding</keyword>
<evidence type="ECO:0000256" key="4">
    <source>
        <dbReference type="ARBA" id="ARBA00022917"/>
    </source>
</evidence>
<dbReference type="GeneID" id="20037955"/>
<dbReference type="VEuPathDB" id="PlasmoDB:C922_02681"/>
<gene>
    <name evidence="8" type="ORF">C922_02681</name>
</gene>
<keyword evidence="4" id="KW-0648">Protein biosynthesis</keyword>
<dbReference type="Gene3D" id="2.40.30.10">
    <property type="entry name" value="Translation factors"/>
    <property type="match status" value="2"/>
</dbReference>
<evidence type="ECO:0000256" key="3">
    <source>
        <dbReference type="ARBA" id="ARBA00022741"/>
    </source>
</evidence>
<evidence type="ECO:0000256" key="5">
    <source>
        <dbReference type="ARBA" id="ARBA00023134"/>
    </source>
</evidence>
<proteinExistence type="inferred from homology"/>
<accession>W7A1M1</accession>
<dbReference type="FunFam" id="3.40.50.300:FF:000019">
    <property type="entry name" value="Translation initiation factor IF-2"/>
    <property type="match status" value="1"/>
</dbReference>
<keyword evidence="9" id="KW-1185">Reference proteome</keyword>
<dbReference type="InterPro" id="IPR023115">
    <property type="entry name" value="TIF_IF2_dom3"/>
</dbReference>
<reference evidence="8 9" key="1">
    <citation type="submission" date="2013-02" db="EMBL/GenBank/DDBJ databases">
        <title>The Genome Sequence of Plasmodium inui San Antonio 1.</title>
        <authorList>
            <consortium name="The Broad Institute Genome Sequencing Platform"/>
            <consortium name="The Broad Institute Genome Sequencing Center for Infectious Disease"/>
            <person name="Neafsey D."/>
            <person name="Cheeseman I."/>
            <person name="Volkman S."/>
            <person name="Adams J."/>
            <person name="Walker B."/>
            <person name="Young S.K."/>
            <person name="Zeng Q."/>
            <person name="Gargeya S."/>
            <person name="Fitzgerald M."/>
            <person name="Haas B."/>
            <person name="Abouelleil A."/>
            <person name="Alvarado L."/>
            <person name="Arachchi H.M."/>
            <person name="Berlin A.M."/>
            <person name="Chapman S.B."/>
            <person name="Dewar J."/>
            <person name="Goldberg J."/>
            <person name="Griggs A."/>
            <person name="Gujja S."/>
            <person name="Hansen M."/>
            <person name="Howarth C."/>
            <person name="Imamovic A."/>
            <person name="Larimer J."/>
            <person name="McCowan C."/>
            <person name="Murphy C."/>
            <person name="Neiman D."/>
            <person name="Pearson M."/>
            <person name="Priest M."/>
            <person name="Roberts A."/>
            <person name="Saif S."/>
            <person name="Shea T."/>
            <person name="Sisk P."/>
            <person name="Sykes S."/>
            <person name="Wortman J."/>
            <person name="Nusbaum C."/>
            <person name="Birren B."/>
        </authorList>
    </citation>
    <scope>NUCLEOTIDE SEQUENCE [LARGE SCALE GENOMIC DNA]</scope>
    <source>
        <strain evidence="8 9">San Antonio 1</strain>
    </source>
</reference>
<dbReference type="InterPro" id="IPR015760">
    <property type="entry name" value="TIF_IF2"/>
</dbReference>
<dbReference type="RefSeq" id="XP_008816502.1">
    <property type="nucleotide sequence ID" value="XM_008818280.1"/>
</dbReference>
<evidence type="ECO:0000313" key="8">
    <source>
        <dbReference type="EMBL" id="EUD67097.1"/>
    </source>
</evidence>
<dbReference type="NCBIfam" id="TIGR00231">
    <property type="entry name" value="small_GTP"/>
    <property type="match status" value="1"/>
</dbReference>
<dbReference type="InterPro" id="IPR053905">
    <property type="entry name" value="EF-G-like_DII"/>
</dbReference>
<dbReference type="Pfam" id="PF11987">
    <property type="entry name" value="IF-2"/>
    <property type="match status" value="1"/>
</dbReference>
<dbReference type="OrthoDB" id="361630at2759"/>
<dbReference type="InterPro" id="IPR009000">
    <property type="entry name" value="Transl_B-barrel_sf"/>
</dbReference>
<dbReference type="AlphaFoldDB" id="W7A1M1"/>
<dbReference type="PROSITE" id="PS51722">
    <property type="entry name" value="G_TR_2"/>
    <property type="match status" value="1"/>
</dbReference>
<evidence type="ECO:0000256" key="6">
    <source>
        <dbReference type="SAM" id="MobiDB-lite"/>
    </source>
</evidence>
<dbReference type="GO" id="GO:0005737">
    <property type="term" value="C:cytoplasm"/>
    <property type="evidence" value="ECO:0007669"/>
    <property type="project" value="TreeGrafter"/>
</dbReference>
<feature type="domain" description="Tr-type G" evidence="7">
    <location>
        <begin position="632"/>
        <end position="802"/>
    </location>
</feature>
<dbReference type="Pfam" id="PF22042">
    <property type="entry name" value="EF-G_D2"/>
    <property type="match status" value="1"/>
</dbReference>
<protein>
    <submittedName>
        <fullName evidence="8">Translation initiation factor IF-2</fullName>
    </submittedName>
</protein>
<dbReference type="GO" id="GO:0003743">
    <property type="term" value="F:translation initiation factor activity"/>
    <property type="evidence" value="ECO:0007669"/>
    <property type="project" value="UniProtKB-KW"/>
</dbReference>
<evidence type="ECO:0000256" key="1">
    <source>
        <dbReference type="ARBA" id="ARBA00007733"/>
    </source>
</evidence>
<keyword evidence="5" id="KW-0342">GTP-binding</keyword>
<dbReference type="GO" id="GO:0003924">
    <property type="term" value="F:GTPase activity"/>
    <property type="evidence" value="ECO:0007669"/>
    <property type="project" value="InterPro"/>
</dbReference>
<evidence type="ECO:0000259" key="7">
    <source>
        <dbReference type="PROSITE" id="PS51722"/>
    </source>
</evidence>
<dbReference type="Gene3D" id="3.40.50.300">
    <property type="entry name" value="P-loop containing nucleotide triphosphate hydrolases"/>
    <property type="match status" value="1"/>
</dbReference>
<dbReference type="InterPro" id="IPR036925">
    <property type="entry name" value="TIF_IF2_dom3_sf"/>
</dbReference>
<organism evidence="8 9">
    <name type="scientific">Plasmodium inui San Antonio 1</name>
    <dbReference type="NCBI Taxonomy" id="1237626"/>
    <lineage>
        <taxon>Eukaryota</taxon>
        <taxon>Sar</taxon>
        <taxon>Alveolata</taxon>
        <taxon>Apicomplexa</taxon>
        <taxon>Aconoidasida</taxon>
        <taxon>Haemosporida</taxon>
        <taxon>Plasmodiidae</taxon>
        <taxon>Plasmodium</taxon>
        <taxon>Plasmodium (Plasmodium)</taxon>
    </lineage>
</organism>
<sequence length="1210" mass="135617">MTKPRVKKFEDPNLWIYEHVLKNGVKKQSGRIMKEDLNKKAAEKLREIIEASKQFDRELKEINYKTEACLGLPHRTPKIDVNTLPFSPLKPRSNLVLWKEILPRGDASARSRLGLPFGGKMGVNLGANFGDTFSGILGANLDVRFGGAGGTSPCPQKDPMKENASPKSEERREAPKSTIFSKLRKTKKDEICKATSFFNDHMSYYDTHLKEKYMNLFLNSLEESNKSVKRENMDTPIVCQTGDNASVGVITPSVTNELNCSEKRVERHPIDFTQAEGAKLGTDSEEYLCSNVTPLEKVKCRDSFLEAHPNGEVKTGYPSFKGPPKGGTREAPLGKEAAYDGDMCADPDLRWDLQQGDTDKYGSGNILAEAAEETTYLAGHFESGAKKADVNLSIPLRDTPKGKTTLSADKSQCRGETPREETDRNNRRNKTKEGNSSTRTLKKLNSLDIFEKMNSTSLYGGVGSQGEEDSISSILQKLRERKKNLPMMGSNFFSASEGVATVERGIHVDDQHGVIPPSLRTILEGGDASALDKGRSQVKWTDSTEKNKGQYQPKGKESILQYEHLDSNNITVHALSQHVGIEEEKIINVSKFILDNEHITKYTKLEKEVAELICEELAVLDKLKYSHVNLKKRNPVVTILGHVDHGKTTLLDRFRNSNMAQNEIGGITQKLGAFEVVDKETNRKITFLDTPGHSVFKKIRQRCAQCTDLIILVISLDDGIMSETVECIQLAKRFNIPLIIAANKIDKFGSDLEKISKSLVAYDVITEMEENGHVPIVPISAKENINIDKLRKCILQLSDSLNLMCDYGSLCSAYVLEKKIHPSRGKLLTLVCKSGTLKINSYLLIGHMYTKVKQIYNCNNQLVRKAYPSEVIQIVSPISLAQDSAINYGDLVFEMSNLRSAQRVAKYKSKVAQYSLMSSYYGEVDQISGRIGRDEVGRVGAAGGVKSLPKLPQIQLIIKAGDEGSIEAILEGIAQYSRKGKKEKYCDINNFVDRNYVKMNNITDDMVEDGKIFDTWEPFRVVSKGVGSFNMNDLKHCNDVKPIFLIAFNVDIEKKVQLSIEENGAILRTHNIIYKLFEDLEKICNFYFDSLHLYEPVSRMVVSKTGFYTLKKNKSKKKRVLSVSIKEGSCNVNHYFTVLRNKQVIHKRLSVLSMQKNKDNTTELGKDCAINSIIFNTLSEDFEVGDEIVAYRKVPRAPLFSRVKNFDLAV</sequence>
<keyword evidence="2 8" id="KW-0396">Initiation factor</keyword>
<dbReference type="InterPro" id="IPR027417">
    <property type="entry name" value="P-loop_NTPase"/>
</dbReference>
<dbReference type="SUPFAM" id="SSF50447">
    <property type="entry name" value="Translation proteins"/>
    <property type="match status" value="1"/>
</dbReference>
<feature type="region of interest" description="Disordered" evidence="6">
    <location>
        <begin position="533"/>
        <end position="555"/>
    </location>
</feature>
<name>W7A1M1_9APIC</name>
<comment type="similarity">
    <text evidence="1">Belongs to the TRAFAC class translation factor GTPase superfamily. Classic translation factor GTPase family. IF-2 subfamily.</text>
</comment>
<evidence type="ECO:0000313" key="9">
    <source>
        <dbReference type="Proteomes" id="UP000030640"/>
    </source>
</evidence>
<dbReference type="PANTHER" id="PTHR43381:SF5">
    <property type="entry name" value="TR-TYPE G DOMAIN-CONTAINING PROTEIN"/>
    <property type="match status" value="1"/>
</dbReference>
<dbReference type="GO" id="GO:0005525">
    <property type="term" value="F:GTP binding"/>
    <property type="evidence" value="ECO:0007669"/>
    <property type="project" value="UniProtKB-KW"/>
</dbReference>
<dbReference type="SUPFAM" id="SSF52156">
    <property type="entry name" value="Initiation factor IF2/eIF5b, domain 3"/>
    <property type="match status" value="1"/>
</dbReference>
<dbReference type="SUPFAM" id="SSF52540">
    <property type="entry name" value="P-loop containing nucleoside triphosphate hydrolases"/>
    <property type="match status" value="1"/>
</dbReference>
<dbReference type="InterPro" id="IPR000795">
    <property type="entry name" value="T_Tr_GTP-bd_dom"/>
</dbReference>
<dbReference type="EMBL" id="KI965468">
    <property type="protein sequence ID" value="EUD67097.1"/>
    <property type="molecule type" value="Genomic_DNA"/>
</dbReference>
<dbReference type="Gene3D" id="3.40.50.10050">
    <property type="entry name" value="Translation initiation factor IF- 2, domain 3"/>
    <property type="match status" value="1"/>
</dbReference>
<feature type="region of interest" description="Disordered" evidence="6">
    <location>
        <begin position="148"/>
        <end position="177"/>
    </location>
</feature>
<dbReference type="Proteomes" id="UP000030640">
    <property type="component" value="Unassembled WGS sequence"/>
</dbReference>
<dbReference type="Pfam" id="PF00009">
    <property type="entry name" value="GTP_EFTU"/>
    <property type="match status" value="1"/>
</dbReference>
<dbReference type="InterPro" id="IPR005225">
    <property type="entry name" value="Small_GTP-bd"/>
</dbReference>